<dbReference type="GO" id="GO:0006351">
    <property type="term" value="P:DNA-templated transcription"/>
    <property type="evidence" value="ECO:0007669"/>
    <property type="project" value="UniProtKB-UniRule"/>
</dbReference>
<dbReference type="GO" id="GO:0005524">
    <property type="term" value="F:ATP binding"/>
    <property type="evidence" value="ECO:0007669"/>
    <property type="project" value="UniProtKB-UniRule"/>
</dbReference>
<feature type="binding site" evidence="12">
    <location>
        <begin position="174"/>
        <end position="181"/>
    </location>
    <ligand>
        <name>ATP</name>
        <dbReference type="ChEBI" id="CHEBI:30616"/>
    </ligand>
</feature>
<dbReference type="GO" id="GO:0098035">
    <property type="term" value="P:viral DNA genome packaging via site-specific sequence recognition"/>
    <property type="evidence" value="ECO:0007669"/>
    <property type="project" value="UniProtKB-UniRule"/>
</dbReference>
<dbReference type="EMBL" id="LC504572">
    <property type="protein sequence ID" value="BBO30280.1"/>
    <property type="molecule type" value="Genomic_DNA"/>
</dbReference>
<keyword evidence="7 12" id="KW-0805">Transcription regulation</keyword>
<evidence type="ECO:0000256" key="8">
    <source>
        <dbReference type="ARBA" id="ARBA00023125"/>
    </source>
</evidence>
<keyword evidence="1 12" id="KW-0597">Phosphoprotein</keyword>
<dbReference type="GO" id="GO:0044095">
    <property type="term" value="C:host cell nucleoplasm"/>
    <property type="evidence" value="ECO:0007669"/>
    <property type="project" value="UniProtKB-SubCell"/>
</dbReference>
<name>A0A5S9LG64_9ADEN</name>
<evidence type="ECO:0000256" key="4">
    <source>
        <dbReference type="ARBA" id="ARBA00022741"/>
    </source>
</evidence>
<dbReference type="SUPFAM" id="SSF52540">
    <property type="entry name" value="P-loop containing nucleoside triphosphate hydrolases"/>
    <property type="match status" value="1"/>
</dbReference>
<dbReference type="GO" id="GO:0044423">
    <property type="term" value="C:virion component"/>
    <property type="evidence" value="ECO:0007669"/>
    <property type="project" value="UniProtKB-UniRule"/>
</dbReference>
<evidence type="ECO:0000256" key="1">
    <source>
        <dbReference type="ARBA" id="ARBA00022553"/>
    </source>
</evidence>
<evidence type="ECO:0000256" key="13">
    <source>
        <dbReference type="SAM" id="MobiDB-lite"/>
    </source>
</evidence>
<proteinExistence type="evidence at transcript level"/>
<dbReference type="GO" id="GO:0019076">
    <property type="term" value="P:viral release from host cell"/>
    <property type="evidence" value="ECO:0007669"/>
    <property type="project" value="UniProtKB-UniRule"/>
</dbReference>
<evidence type="ECO:0000256" key="9">
    <source>
        <dbReference type="ARBA" id="ARBA00023159"/>
    </source>
</evidence>
<feature type="region of interest" description="Disordered" evidence="13">
    <location>
        <begin position="1"/>
        <end position="80"/>
    </location>
</feature>
<evidence type="ECO:0000256" key="6">
    <source>
        <dbReference type="ARBA" id="ARBA00022844"/>
    </source>
</evidence>
<evidence type="ECO:0000256" key="5">
    <source>
        <dbReference type="ARBA" id="ARBA00022840"/>
    </source>
</evidence>
<evidence type="ECO:0000256" key="2">
    <source>
        <dbReference type="ARBA" id="ARBA00022562"/>
    </source>
</evidence>
<dbReference type="GO" id="GO:0039708">
    <property type="term" value="P:nuclear capsid assembly"/>
    <property type="evidence" value="ECO:0007669"/>
    <property type="project" value="UniProtKB-UniRule"/>
</dbReference>
<dbReference type="Pfam" id="PF02456">
    <property type="entry name" value="Adeno_IVa2"/>
    <property type="match status" value="1"/>
</dbReference>
<comment type="similarity">
    <text evidence="12">Belongs to the adenoviridae packaging protein 1 family.</text>
</comment>
<dbReference type="HAMAP" id="MF_04057">
    <property type="entry name" value="ADV_PKG1"/>
    <property type="match status" value="1"/>
</dbReference>
<organism evidence="14">
    <name type="scientific">Human mastadenovirus C</name>
    <dbReference type="NCBI Taxonomy" id="129951"/>
    <lineage>
        <taxon>Viruses</taxon>
        <taxon>Varidnaviria</taxon>
        <taxon>Bamfordvirae</taxon>
        <taxon>Preplasmiviricota</taxon>
        <taxon>Polisuviricotina</taxon>
        <taxon>Pharingeaviricetes</taxon>
        <taxon>Rowavirales</taxon>
        <taxon>Adenoviridae</taxon>
        <taxon>Mastadenovirus</taxon>
        <taxon>Mastadenovirus caesari</taxon>
    </lineage>
</organism>
<dbReference type="GO" id="GO:0044196">
    <property type="term" value="C:host cell nucleolus"/>
    <property type="evidence" value="ECO:0007669"/>
    <property type="project" value="UniProtKB-SubCell"/>
</dbReference>
<evidence type="ECO:0000256" key="11">
    <source>
        <dbReference type="ARBA" id="ARBA00023219"/>
    </source>
</evidence>
<evidence type="ECO:0000313" key="14">
    <source>
        <dbReference type="EMBL" id="BBO30280.1"/>
    </source>
</evidence>
<sequence length="452" mass="51152">MLPGRRAGRRPAALQHQQDQPQAHPGQRAARSAPLHRDPDYADEDPAPVERHDPGPSGRAPTTAVQRKPPQPAKRGDMLDRDAVEHVTELWDRLELLGQTLKSMPTADGLKPLKNFASLQELLSLGGERLLADLVRENMRVRDMLNEVAPLLRDDGSCSSLNYQLQPVIGVIYGPTGCGKSQLLRNLLSSQLISPTPETVFFIAPQVDMIPPSELKAWEMQICEGNYAPGPDGTIIPQSGTLRPRFVKMAYDDLILEHNYDVSDPRNIFAQAAARGPIAIIMDECMENLGGHKGVSKFFHAFPSKLHDKFPKCTGYTVLVVLHNMNPRRDMAGNIANLKIQSKMHLISPRMHPSQLNRFVNTYTKGLPLAISLLLKDIFRHHAQRSCYDWIIYNTTPQHEALQWCYLHPRDGLMPMYLNIQSHLYHVLEKIHRTLNDRDRWSRAYRARKTPK</sequence>
<comment type="subcellular location">
    <subcellularLocation>
        <location evidence="12">Virion</location>
    </subcellularLocation>
    <subcellularLocation>
        <location evidence="12">Host nucleus</location>
        <location evidence="12">Host nucleoplasm</location>
    </subcellularLocation>
    <subcellularLocation>
        <location evidence="12">Host nucleus</location>
        <location evidence="12">Host nucleolus</location>
    </subcellularLocation>
    <text evidence="12">Located at a unique vertex of the capsid. Present in about 6-8 copies per virion.</text>
</comment>
<keyword evidence="10 12" id="KW-0804">Transcription</keyword>
<comment type="subunit">
    <text evidence="12">Homodimer. Part of a genome packaging complex composed of packaging proteins 1, 2 and 3; this complex specifically binds to the packaging sequence on the left end of viral genomic DNA and performs packaging of the viral genome. Interacts with protein 33K.</text>
</comment>
<keyword evidence="4 12" id="KW-0547">Nucleotide-binding</keyword>
<dbReference type="InterPro" id="IPR003389">
    <property type="entry name" value="Adeno_IVa2"/>
</dbReference>
<evidence type="ECO:0000256" key="7">
    <source>
        <dbReference type="ARBA" id="ARBA00023015"/>
    </source>
</evidence>
<keyword evidence="6 12" id="KW-0946">Virion</keyword>
<dbReference type="GO" id="GO:0003677">
    <property type="term" value="F:DNA binding"/>
    <property type="evidence" value="ECO:0007669"/>
    <property type="project" value="UniProtKB-UniRule"/>
</dbReference>
<dbReference type="GO" id="GO:0019083">
    <property type="term" value="P:viral transcription"/>
    <property type="evidence" value="ECO:0007669"/>
    <property type="project" value="UniProtKB-UniRule"/>
</dbReference>
<keyword evidence="3 12" id="KW-1188">Viral release from host cell</keyword>
<keyword evidence="8 12" id="KW-0238">DNA-binding</keyword>
<keyword evidence="11 12" id="KW-0231">Viral genome packaging</keyword>
<evidence type="ECO:0000256" key="12">
    <source>
        <dbReference type="HAMAP-Rule" id="MF_04057"/>
    </source>
</evidence>
<protein>
    <recommendedName>
        <fullName evidence="12">Packaging protein 1</fullName>
    </recommendedName>
    <alternativeName>
        <fullName evidence="12">Packaging protein IVa2</fullName>
    </alternativeName>
</protein>
<feature type="compositionally biased region" description="Low complexity" evidence="13">
    <location>
        <begin position="1"/>
        <end position="13"/>
    </location>
</feature>
<comment type="function">
    <text evidence="12">Component of the packaging machinery which encapsidates the viral DNA into preformed capsids and transcriptional activator of the viral major late promoter (MLP). Binds, along with packaging proteins 2 and 3, to the specific packaging sequence on the left end of viral genomic DNA and displays ATPase activity thereby providing the power stroke of the packaging machinery. The activity of packaging protein IVa2 is stimulated by protein 33K which acts as a terminase. May be the protein that pumps DNA into the capsid powered by ATP hydrolysis. Specifically binds to the 5'-CG-3' nucleotides of the repeats making up the packaging sequence. Component of the DEF-A and DEF-B transcription factors that bind downstream elements of the major late promoter (MLP), and stimulate transcription from the MLP after initiation of viral DNA replication. DEF-A is a heterodimer packaging proteins 1 and 2 and DEF-B is a homodimer of packaging protein 1.</text>
</comment>
<gene>
    <name evidence="12 14" type="primary">IVa2</name>
</gene>
<feature type="region of interest" description="DNA-binding" evidence="12">
    <location>
        <begin position="443"/>
        <end position="452"/>
    </location>
</feature>
<dbReference type="InterPro" id="IPR027417">
    <property type="entry name" value="P-loop_NTPase"/>
</dbReference>
<dbReference type="GO" id="GO:0006355">
    <property type="term" value="P:regulation of DNA-templated transcription"/>
    <property type="evidence" value="ECO:0007669"/>
    <property type="project" value="UniProtKB-UniRule"/>
</dbReference>
<evidence type="ECO:0000256" key="3">
    <source>
        <dbReference type="ARBA" id="ARBA00022612"/>
    </source>
</evidence>
<keyword evidence="5 12" id="KW-0067">ATP-binding</keyword>
<keyword evidence="9 12" id="KW-0010">Activator</keyword>
<comment type="induction">
    <text evidence="12">Expressed in the intermediate phase of the viral replicative cycle.</text>
</comment>
<reference evidence="14" key="1">
    <citation type="journal article" date="2019" name="Viruses">
        <title>Pediatric Infections by Human mastadenovirus C Types 2, 89, and a Recombinant Type Detected in Japan between 2011 and 2018.</title>
        <authorList>
            <person name="Takahashi K."/>
            <person name="Gonzalez G."/>
            <person name="Kobayashi M."/>
            <person name="Hanaoka N."/>
            <person name="Carr M.J."/>
            <person name="Konagaya M."/>
            <person name="Nojiri N."/>
            <person name="Ogi M."/>
            <person name="Fujimoto T."/>
        </authorList>
    </citation>
    <scope>NUCLEOTIDE SEQUENCE [LARGE SCALE GENOMIC DNA]</scope>
    <source>
        <strain evidence="14">K19-85</strain>
    </source>
</reference>
<evidence type="ECO:0000256" key="10">
    <source>
        <dbReference type="ARBA" id="ARBA00023163"/>
    </source>
</evidence>
<dbReference type="Proteomes" id="UP000426806">
    <property type="component" value="Segment"/>
</dbReference>
<accession>A0A5S9LG64</accession>
<keyword evidence="2 12" id="KW-1048">Host nucleus</keyword>